<dbReference type="Pfam" id="PF00482">
    <property type="entry name" value="T2SSF"/>
    <property type="match status" value="1"/>
</dbReference>
<evidence type="ECO:0000256" key="2">
    <source>
        <dbReference type="ARBA" id="ARBA00022475"/>
    </source>
</evidence>
<dbReference type="PANTHER" id="PTHR35402">
    <property type="entry name" value="INTEGRAL MEMBRANE PROTEIN-RELATED"/>
    <property type="match status" value="1"/>
</dbReference>
<dbReference type="GO" id="GO:0005886">
    <property type="term" value="C:plasma membrane"/>
    <property type="evidence" value="ECO:0007669"/>
    <property type="project" value="UniProtKB-SubCell"/>
</dbReference>
<feature type="transmembrane region" description="Helical" evidence="6">
    <location>
        <begin position="194"/>
        <end position="211"/>
    </location>
</feature>
<feature type="domain" description="Type II secretion system protein GspF" evidence="7">
    <location>
        <begin position="25"/>
        <end position="144"/>
    </location>
</feature>
<dbReference type="EMBL" id="NEXJ01000104">
    <property type="protein sequence ID" value="PSN89900.1"/>
    <property type="molecule type" value="Genomic_DNA"/>
</dbReference>
<feature type="transmembrane region" description="Helical" evidence="6">
    <location>
        <begin position="373"/>
        <end position="394"/>
    </location>
</feature>
<feature type="transmembrane region" description="Helical" evidence="6">
    <location>
        <begin position="62"/>
        <end position="79"/>
    </location>
</feature>
<gene>
    <name evidence="8" type="ORF">B9Q08_05930</name>
</gene>
<reference evidence="8 9" key="1">
    <citation type="submission" date="2017-04" db="EMBL/GenBank/DDBJ databases">
        <title>Novel microbial lineages endemic to geothermal iron-oxide mats fill important gaps in the evolutionary history of Archaea.</title>
        <authorList>
            <person name="Jay Z.J."/>
            <person name="Beam J.P."/>
            <person name="Dlakic M."/>
            <person name="Rusch D.B."/>
            <person name="Kozubal M.A."/>
            <person name="Inskeep W.P."/>
        </authorList>
    </citation>
    <scope>NUCLEOTIDE SEQUENCE [LARGE SCALE GENOMIC DNA]</scope>
    <source>
        <strain evidence="8">ECH_B_SAG-M15</strain>
    </source>
</reference>
<organism evidence="8 9">
    <name type="scientific">Candidatus Marsarchaeota G2 archaeon ECH_B_SAG-M15</name>
    <dbReference type="NCBI Taxonomy" id="1978162"/>
    <lineage>
        <taxon>Archaea</taxon>
        <taxon>Candidatus Marsarchaeota</taxon>
        <taxon>Candidatus Marsarchaeota group 2</taxon>
    </lineage>
</organism>
<evidence type="ECO:0000313" key="8">
    <source>
        <dbReference type="EMBL" id="PSN89900.1"/>
    </source>
</evidence>
<protein>
    <recommendedName>
        <fullName evidence="7">Type II secretion system protein GspF domain-containing protein</fullName>
    </recommendedName>
</protein>
<keyword evidence="3 6" id="KW-0812">Transmembrane</keyword>
<feature type="transmembrane region" description="Helical" evidence="6">
    <location>
        <begin position="129"/>
        <end position="153"/>
    </location>
</feature>
<evidence type="ECO:0000256" key="1">
    <source>
        <dbReference type="ARBA" id="ARBA00004651"/>
    </source>
</evidence>
<name>A0A2R6AU56_9ARCH</name>
<keyword evidence="5 6" id="KW-0472">Membrane</keyword>
<keyword evidence="4 6" id="KW-1133">Transmembrane helix</keyword>
<keyword evidence="2" id="KW-1003">Cell membrane</keyword>
<evidence type="ECO:0000256" key="3">
    <source>
        <dbReference type="ARBA" id="ARBA00022692"/>
    </source>
</evidence>
<dbReference type="PANTHER" id="PTHR35402:SF2">
    <property type="entry name" value="FLAGELLA ACCESSORY PROTEIN J"/>
    <property type="match status" value="1"/>
</dbReference>
<dbReference type="InterPro" id="IPR018076">
    <property type="entry name" value="T2SS_GspF_dom"/>
</dbReference>
<feature type="transmembrane region" description="Helical" evidence="6">
    <location>
        <begin position="435"/>
        <end position="455"/>
    </location>
</feature>
<evidence type="ECO:0000256" key="4">
    <source>
        <dbReference type="ARBA" id="ARBA00022989"/>
    </source>
</evidence>
<evidence type="ECO:0000313" key="9">
    <source>
        <dbReference type="Proteomes" id="UP000240490"/>
    </source>
</evidence>
<feature type="transmembrane region" description="Helical" evidence="6">
    <location>
        <begin position="12"/>
        <end position="33"/>
    </location>
</feature>
<comment type="subcellular location">
    <subcellularLocation>
        <location evidence="1">Cell membrane</location>
        <topology evidence="1">Multi-pass membrane protein</topology>
    </subcellularLocation>
</comment>
<accession>A0A2R6AU56</accession>
<dbReference type="AlphaFoldDB" id="A0A2R6AU56"/>
<evidence type="ECO:0000256" key="6">
    <source>
        <dbReference type="SAM" id="Phobius"/>
    </source>
</evidence>
<evidence type="ECO:0000259" key="7">
    <source>
        <dbReference type="Pfam" id="PF00482"/>
    </source>
</evidence>
<sequence>MKLSRESKDEIDPYYLFMITFSQALFSSGYPVAEVLKRLGSQEYFSPYHHYYKRISNLVNGFGYKISVAIGAVLVQVSIKPFKDYLVRLSQAISYGDDLVDFLGRELRTSMAFFEAVNSRKQESMNTFLALYGTLNSALVFLIVDITVLAVLYGIGVSLIVLLSVAVAMISMMMTLVLYVLYKPYARMIFPRHAYVTSSLVGLVGLLLVFVGRSLPFVVGAGVIMLGMGLYYRVIERGIEKLEGDYLVFVRYFSRTFDMVRNVPESLLGVLRGELGAVRGLVKKMYNRIVLGVDKRIVFETMSVESRSHTVSMSNAVVSSTLEAGGNLGSIGENLAQLLEMLSNIKKRREQNGRTFETTVYTLQLTSSAVSGALIAIVSIFSKLFQAIATYNVFTVGNVNIQQVSFIVLMVLLVLCFTNGFTIAVAYGKPTPLSVYYIGILLILTVVAYDVTLTLTNNLFSTLFSPGGVIQPPPSS</sequence>
<evidence type="ECO:0000256" key="5">
    <source>
        <dbReference type="ARBA" id="ARBA00023136"/>
    </source>
</evidence>
<feature type="transmembrane region" description="Helical" evidence="6">
    <location>
        <begin position="159"/>
        <end position="182"/>
    </location>
</feature>
<proteinExistence type="predicted"/>
<comment type="caution">
    <text evidence="8">The sequence shown here is derived from an EMBL/GenBank/DDBJ whole genome shotgun (WGS) entry which is preliminary data.</text>
</comment>
<dbReference type="Proteomes" id="UP000240490">
    <property type="component" value="Unassembled WGS sequence"/>
</dbReference>
<dbReference type="InterPro" id="IPR056569">
    <property type="entry name" value="ArlJ-like"/>
</dbReference>
<feature type="transmembrane region" description="Helical" evidence="6">
    <location>
        <begin position="217"/>
        <end position="235"/>
    </location>
</feature>
<feature type="transmembrane region" description="Helical" evidence="6">
    <location>
        <begin position="406"/>
        <end position="428"/>
    </location>
</feature>